<dbReference type="Gene3D" id="2.60.120.430">
    <property type="entry name" value="Galactose-binding lectin"/>
    <property type="match status" value="1"/>
</dbReference>
<protein>
    <recommendedName>
        <fullName evidence="2">Glycoside hydrolase family 44 catalytic domain-containing protein</fullName>
    </recommendedName>
</protein>
<dbReference type="AlphaFoldDB" id="A0AAD5VRT7"/>
<sequence length="1158" mass="126863">MRFGSRFIKLCAFVLVATIAKVAAADEDVYVDSSIASGWQDWSWSSTINYAATDIFSGSSGSSISVTSDAWAALSLYNPDTFKSYAGLKFDVAGAQPDISFQIQSVADSVDGPLIPLSSISKAVTSDSFTTLLIDFSNLPGSGSPLGDANWDRITVQAGANGATYHLDNIVLVEEIVVTPEFLSAEPLASNILAVTTKGTVDLTTVKVALNGSPVTVSNHTTYVPVDTPALSITYFTLASNFAPGTLTITAGTSAFNYTLPNVLYGSIVQAVSTPINPHIYGVNFPTSASYIEHLGVTISRWGGNAVTAYNPFGDFTNAGNDWYFENRNADDGNADDWIGWVHGAGSDSLVTIPALDWVSKDNTSYSYPKTVYPDQASYDPYKPDAGNGQFSNGSWVSPPDQSNVYTPWNTSLAQTWLKGLTNKPTIVTIDNEIEIASNTHQDMHPTPIDYDEELDRVVKFATAAKQAIPGVLVAAPSTCSWWYYWTSMVGWNDTAAHDNTDFLPWFLAQMKKQEASTGQRLLDYLDIHYYYQPDTSANDAAAKALRLRMTRSLWDKTYVDESWVGSNPQNHQWDPTTVQLVPRFKTLIDINYPGTKLSISEWSSTADSDITGGLVTADALGIYGQYGVDAATYWATPGEQAPVGLAYWLYRGYGTYFGSQTAQVNLANPDPDTWSIYAGSDKGKLTLVIINKNPDTPLSFDLSNVPTGKYFVRHFGGAAGVAKWQTTMTLTSNNFIVVAGYTAVFLKQHRLCSFQRCTIARSLPDRFVSRDLSAGASSLLQGDFSFIEITLGCGHISAPSRRFKAMKSKSAVKTLPCCGKLSSETFIQSPVTKSRTSGDVVGTAQVSTLPDSEMETTVAKASSYLFGGALLALAALVTYDRLPVILKEVTSRAEEAKTTIERKMPTTSAPTKPLTRAQVTEMYPEGTWQRTAYDDYVRVLLDEELIFPCIYATKGFKADNQVYVFIDSDDLSDPRHIRALADGLSDYLPKARSLGPNTSLVLLAKQNPNPRTVDEYQTLFWKLLDGCAKIDKKPWPADIPKTIDDAKWCFCFGGEPFFTVIQTPAHQQRRTRYAKGVTIVFQPKWIFDILFSSDAKRASALSKVRALLAKYDPIPVSPDLKNYGEPDSREFQQYFLMDENVPATTPYAKLSDSSELN</sequence>
<dbReference type="Pfam" id="PF08892">
    <property type="entry name" value="YqcI_YcgG"/>
    <property type="match status" value="1"/>
</dbReference>
<dbReference type="Pfam" id="PF12891">
    <property type="entry name" value="Glyco_hydro_44"/>
    <property type="match status" value="1"/>
</dbReference>
<dbReference type="Proteomes" id="UP001213000">
    <property type="component" value="Unassembled WGS sequence"/>
</dbReference>
<name>A0AAD5VRT7_9AGAR</name>
<dbReference type="InterPro" id="IPR024745">
    <property type="entry name" value="GH44_cat"/>
</dbReference>
<feature type="domain" description="Glycoside hydrolase family 44 catalytic" evidence="2">
    <location>
        <begin position="316"/>
        <end position="533"/>
    </location>
</feature>
<keyword evidence="4" id="KW-1185">Reference proteome</keyword>
<evidence type="ECO:0000256" key="1">
    <source>
        <dbReference type="SAM" id="SignalP"/>
    </source>
</evidence>
<evidence type="ECO:0000259" key="2">
    <source>
        <dbReference type="Pfam" id="PF12891"/>
    </source>
</evidence>
<dbReference type="InterPro" id="IPR017853">
    <property type="entry name" value="GH"/>
</dbReference>
<evidence type="ECO:0000313" key="4">
    <source>
        <dbReference type="Proteomes" id="UP001213000"/>
    </source>
</evidence>
<gene>
    <name evidence="3" type="ORF">NP233_g6033</name>
</gene>
<feature type="signal peptide" evidence="1">
    <location>
        <begin position="1"/>
        <end position="24"/>
    </location>
</feature>
<dbReference type="PANTHER" id="PTHR40045:SF1">
    <property type="entry name" value="YQCI_YCGG FAMILY PROTEIN"/>
    <property type="match status" value="1"/>
</dbReference>
<organism evidence="3 4">
    <name type="scientific">Leucocoprinus birnbaumii</name>
    <dbReference type="NCBI Taxonomy" id="56174"/>
    <lineage>
        <taxon>Eukaryota</taxon>
        <taxon>Fungi</taxon>
        <taxon>Dikarya</taxon>
        <taxon>Basidiomycota</taxon>
        <taxon>Agaricomycotina</taxon>
        <taxon>Agaricomycetes</taxon>
        <taxon>Agaricomycetidae</taxon>
        <taxon>Agaricales</taxon>
        <taxon>Agaricineae</taxon>
        <taxon>Agaricaceae</taxon>
        <taxon>Leucocoprinus</taxon>
    </lineage>
</organism>
<accession>A0AAD5VRT7</accession>
<dbReference type="PANTHER" id="PTHR40045">
    <property type="entry name" value="YCGG FAMILY PROTEIN"/>
    <property type="match status" value="1"/>
</dbReference>
<dbReference type="InterPro" id="IPR013780">
    <property type="entry name" value="Glyco_hydro_b"/>
</dbReference>
<dbReference type="Gene3D" id="2.60.40.1180">
    <property type="entry name" value="Golgi alpha-mannosidase II"/>
    <property type="match status" value="1"/>
</dbReference>
<comment type="caution">
    <text evidence="3">The sequence shown here is derived from an EMBL/GenBank/DDBJ whole genome shotgun (WGS) entry which is preliminary data.</text>
</comment>
<dbReference type="InterPro" id="IPR014988">
    <property type="entry name" value="Uncharacterised_YqcI/YcgG"/>
</dbReference>
<keyword evidence="1" id="KW-0732">Signal</keyword>
<reference evidence="3" key="1">
    <citation type="submission" date="2022-07" db="EMBL/GenBank/DDBJ databases">
        <title>Genome Sequence of Leucocoprinus birnbaumii.</title>
        <authorList>
            <person name="Buettner E."/>
        </authorList>
    </citation>
    <scope>NUCLEOTIDE SEQUENCE</scope>
    <source>
        <strain evidence="3">VT141</strain>
    </source>
</reference>
<feature type="chain" id="PRO_5042290317" description="Glycoside hydrolase family 44 catalytic domain-containing protein" evidence="1">
    <location>
        <begin position="25"/>
        <end position="1158"/>
    </location>
</feature>
<evidence type="ECO:0000313" key="3">
    <source>
        <dbReference type="EMBL" id="KAJ3567957.1"/>
    </source>
</evidence>
<dbReference type="Gene3D" id="3.20.20.80">
    <property type="entry name" value="Glycosidases"/>
    <property type="match status" value="1"/>
</dbReference>
<proteinExistence type="predicted"/>
<dbReference type="EMBL" id="JANIEX010000377">
    <property type="protein sequence ID" value="KAJ3567957.1"/>
    <property type="molecule type" value="Genomic_DNA"/>
</dbReference>
<dbReference type="SUPFAM" id="SSF51445">
    <property type="entry name" value="(Trans)glycosidases"/>
    <property type="match status" value="1"/>
</dbReference>